<dbReference type="PANTHER" id="PTHR38340:SF1">
    <property type="entry name" value="S-LAYER PROTEIN"/>
    <property type="match status" value="1"/>
</dbReference>
<gene>
    <name evidence="5" type="ORF">E2493_19395</name>
</gene>
<reference evidence="5 6" key="1">
    <citation type="submission" date="2019-03" db="EMBL/GenBank/DDBJ databases">
        <title>Genome sequence of Sphingomonas sp. 17J27-24.</title>
        <authorList>
            <person name="Kim M."/>
            <person name="Maeng S."/>
            <person name="Sathiyaraj S."/>
        </authorList>
    </citation>
    <scope>NUCLEOTIDE SEQUENCE [LARGE SCALE GENOMIC DNA]</scope>
    <source>
        <strain evidence="5 6">17J27-24</strain>
    </source>
</reference>
<feature type="domain" description="Haemolysin-type calcium binding-related" evidence="4">
    <location>
        <begin position="392"/>
        <end position="431"/>
    </location>
</feature>
<feature type="domain" description="Haemolysin-type calcium binding-related" evidence="4">
    <location>
        <begin position="550"/>
        <end position="589"/>
    </location>
</feature>
<feature type="non-terminal residue" evidence="5">
    <location>
        <position position="1"/>
    </location>
</feature>
<evidence type="ECO:0000313" key="5">
    <source>
        <dbReference type="EMBL" id="TFI56597.1"/>
    </source>
</evidence>
<feature type="region of interest" description="Disordered" evidence="3">
    <location>
        <begin position="309"/>
        <end position="339"/>
    </location>
</feature>
<organism evidence="5 6">
    <name type="scientific">Sphingomonas parva</name>
    <dbReference type="NCBI Taxonomy" id="2555898"/>
    <lineage>
        <taxon>Bacteria</taxon>
        <taxon>Pseudomonadati</taxon>
        <taxon>Pseudomonadota</taxon>
        <taxon>Alphaproteobacteria</taxon>
        <taxon>Sphingomonadales</taxon>
        <taxon>Sphingomonadaceae</taxon>
        <taxon>Sphingomonas</taxon>
    </lineage>
</organism>
<comment type="subcellular location">
    <subcellularLocation>
        <location evidence="1">Secreted</location>
    </subcellularLocation>
</comment>
<accession>A0A4Y8ZMA8</accession>
<feature type="region of interest" description="Disordered" evidence="3">
    <location>
        <begin position="626"/>
        <end position="657"/>
    </location>
</feature>
<dbReference type="PANTHER" id="PTHR38340">
    <property type="entry name" value="S-LAYER PROTEIN"/>
    <property type="match status" value="1"/>
</dbReference>
<dbReference type="OrthoDB" id="9809583at2"/>
<sequence>WNDAVEFDATIAPADIVVEKSSDGNHLILKIAGSEDRITMEWAVTDANYRIDQVRFADGTIWTHADVLARAVAPIPAGSTFTGTGAGETITGTSRSDRLLGGGGDDILIGDSGGYYENLLVNGGFEQSGPSPSRASWGYSNPTLPGWTKTNASAFEQVDSGHQSVIATEGRYWLDLDGSGTDGNMVISQQVTGLVAGESLVLRFDHANRMNAASGSFEVLWNDQLVASYTTTGVAMIGEVINLVARDGMNQLTFRGTGTVDGGGASLDNVQLYRPILIPGTTSGKDVLDGGAGNDTLLGGANDDQLIGGTENDLLDGGTGDDNLSGDAGSDTLIGGQGNDTLAGGAGDDVYRWNLGDGQDTVNDAGGIDAIVFGPGITAADLVIRQQGSTGLVVRIRDTDERLTLLNAFGTAANRIEEFRFDDGSVLGEAQILALSMASTDGNDVLYGTGAADVMSGGLGDDTINALGGDDQLFGNAGADTLTGDTGNDLLVGGTGRDALIGGAGNDVYSFARGDGDDTITDTAGIDRIDFGEGILPGEIEVRQVGSTGLMLAIAGSSDRLTIVNAQSVAGNAIEEVKFADGTVWTHAQLIAKAMVSTDGNDVLYGTGAADVMHGGLGDDSLNSLGGNDQLFGDEGNDSLTGDVGDDVLDGGRGGDSLAGGGGNDVYRFAIGDGQDTITDT</sequence>
<dbReference type="Proteomes" id="UP000298213">
    <property type="component" value="Unassembled WGS sequence"/>
</dbReference>
<evidence type="ECO:0000313" key="6">
    <source>
        <dbReference type="Proteomes" id="UP000298213"/>
    </source>
</evidence>
<protein>
    <recommendedName>
        <fullName evidence="4">Haemolysin-type calcium binding-related domain-containing protein</fullName>
    </recommendedName>
</protein>
<name>A0A4Y8ZMA8_9SPHN</name>
<dbReference type="InterPro" id="IPR010566">
    <property type="entry name" value="Haemolys_ca-bd"/>
</dbReference>
<dbReference type="PROSITE" id="PS00330">
    <property type="entry name" value="HEMOLYSIN_CALCIUM"/>
    <property type="match status" value="6"/>
</dbReference>
<evidence type="ECO:0000256" key="3">
    <source>
        <dbReference type="SAM" id="MobiDB-lite"/>
    </source>
</evidence>
<dbReference type="InterPro" id="IPR001343">
    <property type="entry name" value="Hemolysn_Ca-bd"/>
</dbReference>
<dbReference type="PRINTS" id="PR00313">
    <property type="entry name" value="CABNDNGRPT"/>
</dbReference>
<dbReference type="SUPFAM" id="SSF51120">
    <property type="entry name" value="beta-Roll"/>
    <property type="match status" value="3"/>
</dbReference>
<dbReference type="RefSeq" id="WP_135090192.1">
    <property type="nucleotide sequence ID" value="NZ_SPDV01000067.1"/>
</dbReference>
<evidence type="ECO:0000259" key="4">
    <source>
        <dbReference type="Pfam" id="PF06594"/>
    </source>
</evidence>
<dbReference type="GO" id="GO:0005509">
    <property type="term" value="F:calcium ion binding"/>
    <property type="evidence" value="ECO:0007669"/>
    <property type="project" value="InterPro"/>
</dbReference>
<dbReference type="Pfam" id="PF06594">
    <property type="entry name" value="HCBP_related"/>
    <property type="match status" value="3"/>
</dbReference>
<feature type="compositionally biased region" description="Low complexity" evidence="3">
    <location>
        <begin position="309"/>
        <end position="327"/>
    </location>
</feature>
<keyword evidence="2" id="KW-0964">Secreted</keyword>
<comment type="caution">
    <text evidence="5">The sequence shown here is derived from an EMBL/GenBank/DDBJ whole genome shotgun (WGS) entry which is preliminary data.</text>
</comment>
<evidence type="ECO:0000256" key="2">
    <source>
        <dbReference type="ARBA" id="ARBA00022525"/>
    </source>
</evidence>
<dbReference type="Gene3D" id="2.150.10.10">
    <property type="entry name" value="Serralysin-like metalloprotease, C-terminal"/>
    <property type="match status" value="4"/>
</dbReference>
<keyword evidence="6" id="KW-1185">Reference proteome</keyword>
<dbReference type="Pfam" id="PF00353">
    <property type="entry name" value="HemolysinCabind"/>
    <property type="match status" value="7"/>
</dbReference>
<dbReference type="Gene3D" id="2.60.120.260">
    <property type="entry name" value="Galactose-binding domain-like"/>
    <property type="match status" value="1"/>
</dbReference>
<dbReference type="InterPro" id="IPR011049">
    <property type="entry name" value="Serralysin-like_metalloprot_C"/>
</dbReference>
<feature type="domain" description="Haemolysin-type calcium binding-related" evidence="4">
    <location>
        <begin position="26"/>
        <end position="66"/>
    </location>
</feature>
<dbReference type="AlphaFoldDB" id="A0A4Y8ZMA8"/>
<evidence type="ECO:0000256" key="1">
    <source>
        <dbReference type="ARBA" id="ARBA00004613"/>
    </source>
</evidence>
<dbReference type="InterPro" id="IPR050557">
    <property type="entry name" value="RTX_toxin/Mannuronan_C5-epim"/>
</dbReference>
<feature type="non-terminal residue" evidence="5">
    <location>
        <position position="681"/>
    </location>
</feature>
<proteinExistence type="predicted"/>
<dbReference type="EMBL" id="SPDV01000067">
    <property type="protein sequence ID" value="TFI56597.1"/>
    <property type="molecule type" value="Genomic_DNA"/>
</dbReference>
<dbReference type="GO" id="GO:0005576">
    <property type="term" value="C:extracellular region"/>
    <property type="evidence" value="ECO:0007669"/>
    <property type="project" value="UniProtKB-SubCell"/>
</dbReference>
<dbReference type="InterPro" id="IPR018511">
    <property type="entry name" value="Hemolysin-typ_Ca-bd_CS"/>
</dbReference>